<dbReference type="PANTHER" id="PTHR34700">
    <property type="entry name" value="POTASSIUM BINDING PROTEIN KBP"/>
    <property type="match status" value="1"/>
</dbReference>
<dbReference type="PANTHER" id="PTHR34700:SF4">
    <property type="entry name" value="PHAGE-LIKE ELEMENT PBSX PROTEIN XKDP"/>
    <property type="match status" value="1"/>
</dbReference>
<dbReference type="CDD" id="cd00118">
    <property type="entry name" value="LysM"/>
    <property type="match status" value="1"/>
</dbReference>
<keyword evidence="5" id="KW-1185">Reference proteome</keyword>
<organism evidence="4 5">
    <name type="scientific">Candidatus Galacturonatibacter soehngenii</name>
    <dbReference type="NCBI Taxonomy" id="2307010"/>
    <lineage>
        <taxon>Bacteria</taxon>
        <taxon>Bacillati</taxon>
        <taxon>Bacillota</taxon>
        <taxon>Clostridia</taxon>
        <taxon>Lachnospirales</taxon>
        <taxon>Lachnospiraceae</taxon>
        <taxon>Candidatus Galacturonatibacter</taxon>
    </lineage>
</organism>
<evidence type="ECO:0000259" key="3">
    <source>
        <dbReference type="PROSITE" id="PS51782"/>
    </source>
</evidence>
<gene>
    <name evidence="4" type="ORF">F7O84_14405</name>
</gene>
<feature type="compositionally biased region" description="Polar residues" evidence="1">
    <location>
        <begin position="394"/>
        <end position="403"/>
    </location>
</feature>
<keyword evidence="2" id="KW-0472">Membrane</keyword>
<sequence>MIEIVYSKENDKKEDYLRLPKNIRQIGIPDETKKIYIEDYAITFINQFAASCIEEPKAAVLVGSSTYNNSCEYIFISGVIEVDNIKIDTESIDFTEKTWTGIYSNIKKYFPNQDIVGWFLSSQAFHRESSDHIIKAHIDNFAGSDKVFMKIDPLENEEIFYIFQNGHFVRQMGYYIYYEKNEEMQEYMVQGKEKAKEKEEHPLEQVEDHAAKSFRTIIQERKDEKHQKKMATFMYTTSTFLVMIVMVIGITMINNYDRMKNMEKTLNTISKVVSNEDEKIANDWFAKNEEEEDKENNQNKEQVNSSKNSSVDQSTNETQEVMNQSAIPVETVSGNVEKQEEPATNDAQQESSGQAPPEQAPPEQAPPEAPPANQTTGTVTEISSTEEEMKKTLQDSNGNTSASNEKKTEEASAEPKYYTVEKGDTLAKISLKLYNTKDMVAKICELNNIKNDNKIQAGQTLLLP</sequence>
<keyword evidence="2" id="KW-1133">Transmembrane helix</keyword>
<feature type="compositionally biased region" description="Polar residues" evidence="1">
    <location>
        <begin position="373"/>
        <end position="383"/>
    </location>
</feature>
<feature type="compositionally biased region" description="Polar residues" evidence="1">
    <location>
        <begin position="312"/>
        <end position="336"/>
    </location>
</feature>
<evidence type="ECO:0000256" key="2">
    <source>
        <dbReference type="SAM" id="Phobius"/>
    </source>
</evidence>
<feature type="region of interest" description="Disordered" evidence="1">
    <location>
        <begin position="288"/>
        <end position="417"/>
    </location>
</feature>
<dbReference type="SMART" id="SM00257">
    <property type="entry name" value="LysM"/>
    <property type="match status" value="1"/>
</dbReference>
<evidence type="ECO:0000313" key="5">
    <source>
        <dbReference type="Proteomes" id="UP000461768"/>
    </source>
</evidence>
<evidence type="ECO:0000256" key="1">
    <source>
        <dbReference type="SAM" id="MobiDB-lite"/>
    </source>
</evidence>
<dbReference type="RefSeq" id="WP_151146799.1">
    <property type="nucleotide sequence ID" value="NZ_WAGX01000006.1"/>
</dbReference>
<dbReference type="Proteomes" id="UP000461768">
    <property type="component" value="Unassembled WGS sequence"/>
</dbReference>
<evidence type="ECO:0000313" key="4">
    <source>
        <dbReference type="EMBL" id="KAB1436552.1"/>
    </source>
</evidence>
<dbReference type="InterPro" id="IPR018392">
    <property type="entry name" value="LysM"/>
</dbReference>
<feature type="domain" description="LysM" evidence="3">
    <location>
        <begin position="416"/>
        <end position="463"/>
    </location>
</feature>
<dbReference type="EMBL" id="WAGX01000006">
    <property type="protein sequence ID" value="KAB1436552.1"/>
    <property type="molecule type" value="Genomic_DNA"/>
</dbReference>
<proteinExistence type="predicted"/>
<protein>
    <submittedName>
        <fullName evidence="4">LysM peptidoglycan-binding domain-containing protein</fullName>
    </submittedName>
</protein>
<feature type="compositionally biased region" description="Low complexity" evidence="1">
    <location>
        <begin position="299"/>
        <end position="311"/>
    </location>
</feature>
<comment type="caution">
    <text evidence="4">The sequence shown here is derived from an EMBL/GenBank/DDBJ whole genome shotgun (WGS) entry which is preliminary data.</text>
</comment>
<dbReference type="InterPro" id="IPR036779">
    <property type="entry name" value="LysM_dom_sf"/>
</dbReference>
<dbReference type="InterPro" id="IPR052196">
    <property type="entry name" value="Bact_Kbp"/>
</dbReference>
<feature type="transmembrane region" description="Helical" evidence="2">
    <location>
        <begin position="233"/>
        <end position="254"/>
    </location>
</feature>
<dbReference type="Pfam" id="PF01476">
    <property type="entry name" value="LysM"/>
    <property type="match status" value="1"/>
</dbReference>
<feature type="compositionally biased region" description="Pro residues" evidence="1">
    <location>
        <begin position="358"/>
        <end position="370"/>
    </location>
</feature>
<accession>A0A7V7UAT2</accession>
<dbReference type="PROSITE" id="PS51782">
    <property type="entry name" value="LYSM"/>
    <property type="match status" value="1"/>
</dbReference>
<dbReference type="Gene3D" id="3.10.350.10">
    <property type="entry name" value="LysM domain"/>
    <property type="match status" value="1"/>
</dbReference>
<reference evidence="4 5" key="2">
    <citation type="submission" date="2020-02" db="EMBL/GenBank/DDBJ databases">
        <title>Candidatus Galacturonibacter soehngenii shows hetero-acetogenic catabolism of galacturonic acid but lacks a canonical carbon monoxide dehydrogenase/acetyl-CoA synthase complex.</title>
        <authorList>
            <person name="Diender M."/>
            <person name="Stouten G.R."/>
            <person name="Petersen J.F."/>
            <person name="Nielsen P.H."/>
            <person name="Dueholm M.S."/>
            <person name="Pronk J.T."/>
            <person name="Van Loosdrecht M.C.M."/>
        </authorList>
    </citation>
    <scope>NUCLEOTIDE SEQUENCE [LARGE SCALE GENOMIC DNA]</scope>
    <source>
        <strain evidence="4">GalUA</strain>
    </source>
</reference>
<dbReference type="AlphaFoldDB" id="A0A7V7UAT2"/>
<reference evidence="4 5" key="1">
    <citation type="submission" date="2019-09" db="EMBL/GenBank/DDBJ databases">
        <authorList>
            <person name="Valk L.C."/>
        </authorList>
    </citation>
    <scope>NUCLEOTIDE SEQUENCE [LARGE SCALE GENOMIC DNA]</scope>
    <source>
        <strain evidence="4">GalUA</strain>
    </source>
</reference>
<dbReference type="OrthoDB" id="3292458at2"/>
<name>A0A7V7UAT2_9FIRM</name>
<keyword evidence="2" id="KW-0812">Transmembrane</keyword>
<dbReference type="SUPFAM" id="SSF54106">
    <property type="entry name" value="LysM domain"/>
    <property type="match status" value="1"/>
</dbReference>